<feature type="compositionally biased region" description="Low complexity" evidence="1">
    <location>
        <begin position="277"/>
        <end position="286"/>
    </location>
</feature>
<gene>
    <name evidence="2" type="ORF">MKK02DRAFT_41869</name>
</gene>
<evidence type="ECO:0000313" key="2">
    <source>
        <dbReference type="EMBL" id="KAI9638844.1"/>
    </source>
</evidence>
<dbReference type="Proteomes" id="UP001164286">
    <property type="component" value="Unassembled WGS sequence"/>
</dbReference>
<feature type="region of interest" description="Disordered" evidence="1">
    <location>
        <begin position="249"/>
        <end position="405"/>
    </location>
</feature>
<comment type="caution">
    <text evidence="2">The sequence shown here is derived from an EMBL/GenBank/DDBJ whole genome shotgun (WGS) entry which is preliminary data.</text>
</comment>
<organism evidence="2 3">
    <name type="scientific">Dioszegia hungarica</name>
    <dbReference type="NCBI Taxonomy" id="4972"/>
    <lineage>
        <taxon>Eukaryota</taxon>
        <taxon>Fungi</taxon>
        <taxon>Dikarya</taxon>
        <taxon>Basidiomycota</taxon>
        <taxon>Agaricomycotina</taxon>
        <taxon>Tremellomycetes</taxon>
        <taxon>Tremellales</taxon>
        <taxon>Bulleribasidiaceae</taxon>
        <taxon>Dioszegia</taxon>
    </lineage>
</organism>
<feature type="region of interest" description="Disordered" evidence="1">
    <location>
        <begin position="1"/>
        <end position="39"/>
    </location>
</feature>
<feature type="compositionally biased region" description="Basic residues" evidence="1">
    <location>
        <begin position="266"/>
        <end position="276"/>
    </location>
</feature>
<evidence type="ECO:0000256" key="1">
    <source>
        <dbReference type="SAM" id="MobiDB-lite"/>
    </source>
</evidence>
<feature type="compositionally biased region" description="Gly residues" evidence="1">
    <location>
        <begin position="337"/>
        <end position="353"/>
    </location>
</feature>
<name>A0AA38HH11_9TREE</name>
<dbReference type="EMBL" id="JAKWFO010000002">
    <property type="protein sequence ID" value="KAI9638844.1"/>
    <property type="molecule type" value="Genomic_DNA"/>
</dbReference>
<feature type="region of interest" description="Disordered" evidence="1">
    <location>
        <begin position="58"/>
        <end position="85"/>
    </location>
</feature>
<feature type="compositionally biased region" description="Low complexity" evidence="1">
    <location>
        <begin position="58"/>
        <end position="78"/>
    </location>
</feature>
<feature type="compositionally biased region" description="Pro residues" evidence="1">
    <location>
        <begin position="359"/>
        <end position="369"/>
    </location>
</feature>
<sequence>MDDDVDFDDLLGEERVVESMTTKRPINDQPSPPSANELRLGRRVLELEKERDALAAELSSLRSAQSQSTSEPLLLPSPAQTPGPIPPITIPHALLPVLGVLRRHVEELARENAALRYTFLGPPGASATAAAARASPASVMRAGVGSGSSTVPSAGLGSVDQASIDDGAMRGAEAREQGVDLDKVVQRVKAIMLENEELGAMVVEGGKLEGQEAEWQKALDESKAVIQSLDSDLTHHLSTIQTLRAELHSAKSTPAPPSVPVQAQHRPSHGHSHGHSKQPSISSASGSGVGSGMFGPPRAPSASTNRQRPPISSAASTGSVGSGHGQAHGSVKMEPGISGGRGGAGQMGSGGSGRVVPGSAPPAPAPAPPTQGLSMAERIGTGKHREVEKEPPKGPREDRDVKRRR</sequence>
<protein>
    <submittedName>
        <fullName evidence="2">Uncharacterized protein</fullName>
    </submittedName>
</protein>
<dbReference type="GeneID" id="77730940"/>
<feature type="compositionally biased region" description="Basic and acidic residues" evidence="1">
    <location>
        <begin position="383"/>
        <end position="405"/>
    </location>
</feature>
<keyword evidence="3" id="KW-1185">Reference proteome</keyword>
<dbReference type="RefSeq" id="XP_052948621.1">
    <property type="nucleotide sequence ID" value="XM_053091735.1"/>
</dbReference>
<evidence type="ECO:0000313" key="3">
    <source>
        <dbReference type="Proteomes" id="UP001164286"/>
    </source>
</evidence>
<feature type="compositionally biased region" description="Acidic residues" evidence="1">
    <location>
        <begin position="1"/>
        <end position="11"/>
    </location>
</feature>
<proteinExistence type="predicted"/>
<accession>A0AA38HH11</accession>
<reference evidence="2" key="1">
    <citation type="journal article" date="2022" name="G3 (Bethesda)">
        <title>High quality genome of the basidiomycete yeast Dioszegia hungarica PDD-24b-2 isolated from cloud water.</title>
        <authorList>
            <person name="Jarrige D."/>
            <person name="Haridas S."/>
            <person name="Bleykasten-Grosshans C."/>
            <person name="Joly M."/>
            <person name="Nadalig T."/>
            <person name="Sancelme M."/>
            <person name="Vuilleumier S."/>
            <person name="Grigoriev I.V."/>
            <person name="Amato P."/>
            <person name="Bringel F."/>
        </authorList>
    </citation>
    <scope>NUCLEOTIDE SEQUENCE</scope>
    <source>
        <strain evidence="2">PDD-24b-2</strain>
    </source>
</reference>
<dbReference type="AlphaFoldDB" id="A0AA38HH11"/>